<dbReference type="EMBL" id="BAAACG010000010">
    <property type="protein sequence ID" value="GAA0741945.1"/>
    <property type="molecule type" value="Genomic_DNA"/>
</dbReference>
<gene>
    <name evidence="1" type="ORF">GCM10008906_23840</name>
</gene>
<evidence type="ECO:0008006" key="3">
    <source>
        <dbReference type="Google" id="ProtNLM"/>
    </source>
</evidence>
<proteinExistence type="predicted"/>
<evidence type="ECO:0000313" key="2">
    <source>
        <dbReference type="Proteomes" id="UP001501510"/>
    </source>
</evidence>
<reference evidence="1 2" key="1">
    <citation type="journal article" date="2019" name="Int. J. Syst. Evol. Microbiol.">
        <title>The Global Catalogue of Microorganisms (GCM) 10K type strain sequencing project: providing services to taxonomists for standard genome sequencing and annotation.</title>
        <authorList>
            <consortium name="The Broad Institute Genomics Platform"/>
            <consortium name="The Broad Institute Genome Sequencing Center for Infectious Disease"/>
            <person name="Wu L."/>
            <person name="Ma J."/>
        </authorList>
    </citation>
    <scope>NUCLEOTIDE SEQUENCE [LARGE SCALE GENOMIC DNA]</scope>
    <source>
        <strain evidence="1 2">JCM 1407</strain>
    </source>
</reference>
<dbReference type="RefSeq" id="WP_343761852.1">
    <property type="nucleotide sequence ID" value="NZ_BAAACG010000010.1"/>
</dbReference>
<organism evidence="1 2">
    <name type="scientific">Clostridium oceanicum</name>
    <dbReference type="NCBI Taxonomy" id="1543"/>
    <lineage>
        <taxon>Bacteria</taxon>
        <taxon>Bacillati</taxon>
        <taxon>Bacillota</taxon>
        <taxon>Clostridia</taxon>
        <taxon>Eubacteriales</taxon>
        <taxon>Clostridiaceae</taxon>
        <taxon>Clostridium</taxon>
    </lineage>
</organism>
<sequence>MNKRTRIMLFTFAFTFIFAFMFLSNGCSLTISKTTSSIPNKEETSISKAVKSGYEKAFNFSYETTTGIEGSEYFTKEFNEKNQITKKYQPLIINTRKEEKMINTMKIKEVKDIKTNGNSATATALYKATSKSTSKKFNFDRTGEIRTDLIKSNNKWLINEMQIYTYK</sequence>
<dbReference type="Proteomes" id="UP001501510">
    <property type="component" value="Unassembled WGS sequence"/>
</dbReference>
<evidence type="ECO:0000313" key="1">
    <source>
        <dbReference type="EMBL" id="GAA0741945.1"/>
    </source>
</evidence>
<name>A0ABN1JKW8_9CLOT</name>
<accession>A0ABN1JKW8</accession>
<comment type="caution">
    <text evidence="1">The sequence shown here is derived from an EMBL/GenBank/DDBJ whole genome shotgun (WGS) entry which is preliminary data.</text>
</comment>
<keyword evidence="2" id="KW-1185">Reference proteome</keyword>
<protein>
    <recommendedName>
        <fullName evidence="3">DUF4829 domain-containing protein</fullName>
    </recommendedName>
</protein>